<dbReference type="Gene3D" id="1.20.81.30">
    <property type="entry name" value="Type II secretion system (T2SS), domain F"/>
    <property type="match status" value="2"/>
</dbReference>
<dbReference type="GO" id="GO:0005886">
    <property type="term" value="C:plasma membrane"/>
    <property type="evidence" value="ECO:0007669"/>
    <property type="project" value="UniProtKB-SubCell"/>
</dbReference>
<dbReference type="PANTHER" id="PTHR30012:SF0">
    <property type="entry name" value="TYPE II SECRETION SYSTEM PROTEIN F-RELATED"/>
    <property type="match status" value="1"/>
</dbReference>
<feature type="transmembrane region" description="Helical" evidence="7">
    <location>
        <begin position="113"/>
        <end position="131"/>
    </location>
</feature>
<dbReference type="PANTHER" id="PTHR30012">
    <property type="entry name" value="GENERAL SECRETION PATHWAY PROTEIN"/>
    <property type="match status" value="1"/>
</dbReference>
<comment type="caution">
    <text evidence="9">The sequence shown here is derived from an EMBL/GenBank/DDBJ whole genome shotgun (WGS) entry which is preliminary data.</text>
</comment>
<organism evidence="9 10">
    <name type="scientific">Fredinandcohnia quinoae</name>
    <dbReference type="NCBI Taxonomy" id="2918902"/>
    <lineage>
        <taxon>Bacteria</taxon>
        <taxon>Bacillati</taxon>
        <taxon>Bacillota</taxon>
        <taxon>Bacilli</taxon>
        <taxon>Bacillales</taxon>
        <taxon>Bacillaceae</taxon>
        <taxon>Fredinandcohnia</taxon>
    </lineage>
</organism>
<dbReference type="RefSeq" id="WP_240253729.1">
    <property type="nucleotide sequence ID" value="NZ_JAKTTI010000006.1"/>
</dbReference>
<dbReference type="Proteomes" id="UP001431131">
    <property type="component" value="Unassembled WGS sequence"/>
</dbReference>
<feature type="transmembrane region" description="Helical" evidence="7">
    <location>
        <begin position="319"/>
        <end position="340"/>
    </location>
</feature>
<dbReference type="InterPro" id="IPR042094">
    <property type="entry name" value="T2SS_GspF_sf"/>
</dbReference>
<reference evidence="9" key="1">
    <citation type="submission" date="2022-02" db="EMBL/GenBank/DDBJ databases">
        <title>Fredinandcohnia quinoae sp. nov. isolated from Chenopodium quinoa seeds.</title>
        <authorList>
            <person name="Saati-Santamaria Z."/>
            <person name="Flores-Felix J.D."/>
            <person name="Igual J.M."/>
            <person name="Velazquez E."/>
            <person name="Garcia-Fraile P."/>
            <person name="Martinez-Molina E."/>
        </authorList>
    </citation>
    <scope>NUCLEOTIDE SEQUENCE</scope>
    <source>
        <strain evidence="9">SECRCQ15</strain>
    </source>
</reference>
<comment type="subcellular location">
    <subcellularLocation>
        <location evidence="1">Cell membrane</location>
        <topology evidence="1">Multi-pass membrane protein</topology>
    </subcellularLocation>
</comment>
<feature type="domain" description="Type II secretion system protein GspF" evidence="8">
    <location>
        <begin position="216"/>
        <end position="338"/>
    </location>
</feature>
<gene>
    <name evidence="9" type="ORF">MJG50_06225</name>
</gene>
<dbReference type="EMBL" id="JAKTTI010000006">
    <property type="protein sequence ID" value="MCH1624917.1"/>
    <property type="molecule type" value="Genomic_DNA"/>
</dbReference>
<evidence type="ECO:0000256" key="6">
    <source>
        <dbReference type="ARBA" id="ARBA00023136"/>
    </source>
</evidence>
<evidence type="ECO:0000256" key="4">
    <source>
        <dbReference type="ARBA" id="ARBA00022692"/>
    </source>
</evidence>
<evidence type="ECO:0000256" key="7">
    <source>
        <dbReference type="SAM" id="Phobius"/>
    </source>
</evidence>
<dbReference type="NCBIfam" id="NF041012">
    <property type="entry name" value="T4P_ComGB"/>
    <property type="match status" value="1"/>
</dbReference>
<evidence type="ECO:0000313" key="10">
    <source>
        <dbReference type="Proteomes" id="UP001431131"/>
    </source>
</evidence>
<dbReference type="AlphaFoldDB" id="A0AAW5DW97"/>
<name>A0AAW5DW97_9BACI</name>
<keyword evidence="6 7" id="KW-0472">Membrane</keyword>
<comment type="similarity">
    <text evidence="2">Belongs to the GSP F family.</text>
</comment>
<evidence type="ECO:0000259" key="8">
    <source>
        <dbReference type="Pfam" id="PF00482"/>
    </source>
</evidence>
<keyword evidence="3" id="KW-1003">Cell membrane</keyword>
<protein>
    <submittedName>
        <fullName evidence="9">Type II secretion system F family protein</fullName>
    </submittedName>
</protein>
<feature type="transmembrane region" description="Helical" evidence="7">
    <location>
        <begin position="166"/>
        <end position="185"/>
    </location>
</feature>
<dbReference type="InterPro" id="IPR003004">
    <property type="entry name" value="GspF/PilC"/>
</dbReference>
<evidence type="ECO:0000256" key="1">
    <source>
        <dbReference type="ARBA" id="ARBA00004651"/>
    </source>
</evidence>
<evidence type="ECO:0000256" key="2">
    <source>
        <dbReference type="ARBA" id="ARBA00005745"/>
    </source>
</evidence>
<accession>A0AAW5DW97</accession>
<feature type="domain" description="Type II secretion system protein GspF" evidence="8">
    <location>
        <begin position="17"/>
        <end position="131"/>
    </location>
</feature>
<proteinExistence type="inferred from homology"/>
<dbReference type="InterPro" id="IPR047692">
    <property type="entry name" value="T4P_ComGB"/>
</dbReference>
<keyword evidence="5 7" id="KW-1133">Transmembrane helix</keyword>
<dbReference type="InterPro" id="IPR018076">
    <property type="entry name" value="T2SS_GspF_dom"/>
</dbReference>
<keyword evidence="4 7" id="KW-0812">Transmembrane</keyword>
<dbReference type="Pfam" id="PF00482">
    <property type="entry name" value="T2SSF"/>
    <property type="match status" value="2"/>
</dbReference>
<evidence type="ECO:0000256" key="5">
    <source>
        <dbReference type="ARBA" id="ARBA00022989"/>
    </source>
</evidence>
<evidence type="ECO:0000256" key="3">
    <source>
        <dbReference type="ARBA" id="ARBA00022475"/>
    </source>
</evidence>
<evidence type="ECO:0000313" key="9">
    <source>
        <dbReference type="EMBL" id="MCH1624917.1"/>
    </source>
</evidence>
<keyword evidence="10" id="KW-1185">Reference proteome</keyword>
<sequence>MKKTRSNKWTIKEQTIFLKRLGELLNQGYTFVQASQFLSIQLRKKCQEDVELVLEKCKQGDSLYDIFGAIGFHKDILGYLYFAEKHGDISFALIEGSSMLQKKLQHTEKFKKIVRYPVFLLVFVGFMFMMIEKILLPQFQSLYSSMNYQENILTELLFNLSSLNHSFLLIILFLFVSGLLFYLIYFRRLTSGAKMKMILKIPIIKGLTILLNSHFFSVQLSNLLKGGLSIYQSLSMFEQQNHSQFFKEEAKEMKRLLLAGERFDLIIQTRDFYEKDLAMVISHGQSNGNVAKELHHYSQFILQQIEEKVTKLLTVVQPLLFSMIGIIIMLMYAAIMVPMFQLINGI</sequence>